<dbReference type="EMBL" id="LRFC01000037">
    <property type="protein sequence ID" value="KZE64524.1"/>
    <property type="molecule type" value="Genomic_DNA"/>
</dbReference>
<gene>
    <name evidence="5" type="ORF">AWM68_10280</name>
</gene>
<dbReference type="PANTHER" id="PTHR43191">
    <property type="entry name" value="RRNA METHYLTRANSFERASE 3"/>
    <property type="match status" value="1"/>
</dbReference>
<feature type="domain" description="RNA 2-O ribose methyltransferase substrate binding" evidence="4">
    <location>
        <begin position="31"/>
        <end position="100"/>
    </location>
</feature>
<keyword evidence="2 5" id="KW-0489">Methyltransferase</keyword>
<evidence type="ECO:0000313" key="6">
    <source>
        <dbReference type="Proteomes" id="UP000076567"/>
    </source>
</evidence>
<name>A0A165N437_9BACL</name>
<reference evidence="6" key="1">
    <citation type="submission" date="2016-01" db="EMBL/GenBank/DDBJ databases">
        <title>Draft genome of Chromobacterium sp. F49.</title>
        <authorList>
            <person name="Hong K.W."/>
        </authorList>
    </citation>
    <scope>NUCLEOTIDE SEQUENCE [LARGE SCALE GENOMIC DNA]</scope>
    <source>
        <strain evidence="6">P7IIIA</strain>
    </source>
</reference>
<sequence>MKHIESESNASLKQWKKLHTKKEREKSGTYLIEGPHLIEEAIKSGAKLQHVIIEEHFELNESWLKEKFALWSVPSKLMKQLSETEKPQGIIAVCEMMDQNENLIKKNGRYLLIDGVQDPGNLGTIIRTADSAGLDGVFLGEGTADLYNGKTVRSTQGSLFHLPIVKADLLEIVQQCKEMNITVLSTSLQEAVDMRKAPEVEGFALIVGNEGAGVQEALQQESTMKVKIPIFGSAESLNVSVATGILLYELQRNRT</sequence>
<dbReference type="InterPro" id="IPR029026">
    <property type="entry name" value="tRNA_m1G_MTases_N"/>
</dbReference>
<dbReference type="InterPro" id="IPR053888">
    <property type="entry name" value="MRM3-like_sub_bind"/>
</dbReference>
<proteinExistence type="inferred from homology"/>
<dbReference type="GO" id="GO:0032259">
    <property type="term" value="P:methylation"/>
    <property type="evidence" value="ECO:0007669"/>
    <property type="project" value="UniProtKB-KW"/>
</dbReference>
<keyword evidence="3 5" id="KW-0808">Transferase</keyword>
<dbReference type="Gene3D" id="3.30.1330.30">
    <property type="match status" value="1"/>
</dbReference>
<organism evidence="5 6">
    <name type="scientific">Fictibacillus phosphorivorans</name>
    <dbReference type="NCBI Taxonomy" id="1221500"/>
    <lineage>
        <taxon>Bacteria</taxon>
        <taxon>Bacillati</taxon>
        <taxon>Bacillota</taxon>
        <taxon>Bacilli</taxon>
        <taxon>Bacillales</taxon>
        <taxon>Fictibacillaceae</taxon>
        <taxon>Fictibacillus</taxon>
    </lineage>
</organism>
<dbReference type="SMART" id="SM00967">
    <property type="entry name" value="SpoU_sub_bind"/>
    <property type="match status" value="1"/>
</dbReference>
<dbReference type="Gene3D" id="3.40.1280.10">
    <property type="match status" value="1"/>
</dbReference>
<dbReference type="InterPro" id="IPR029028">
    <property type="entry name" value="Alpha/beta_knot_MTases"/>
</dbReference>
<dbReference type="InterPro" id="IPR013123">
    <property type="entry name" value="SpoU_subst-bd"/>
</dbReference>
<dbReference type="OrthoDB" id="9794400at2"/>
<evidence type="ECO:0000259" key="4">
    <source>
        <dbReference type="SMART" id="SM00967"/>
    </source>
</evidence>
<dbReference type="GO" id="GO:0008173">
    <property type="term" value="F:RNA methyltransferase activity"/>
    <property type="evidence" value="ECO:0007669"/>
    <property type="project" value="InterPro"/>
</dbReference>
<accession>A0A165N437</accession>
<dbReference type="InterPro" id="IPR001537">
    <property type="entry name" value="SpoU_MeTrfase"/>
</dbReference>
<comment type="caution">
    <text evidence="5">The sequence shown here is derived from an EMBL/GenBank/DDBJ whole genome shotgun (WGS) entry which is preliminary data.</text>
</comment>
<dbReference type="InterPro" id="IPR051259">
    <property type="entry name" value="rRNA_Methyltransferase"/>
</dbReference>
<dbReference type="CDD" id="cd18095">
    <property type="entry name" value="SpoU-like_rRNA-MTase"/>
    <property type="match status" value="1"/>
</dbReference>
<dbReference type="PANTHER" id="PTHR43191:SF2">
    <property type="entry name" value="RRNA METHYLTRANSFERASE 3, MITOCHONDRIAL"/>
    <property type="match status" value="1"/>
</dbReference>
<dbReference type="Pfam" id="PF00588">
    <property type="entry name" value="SpoU_methylase"/>
    <property type="match status" value="1"/>
</dbReference>
<evidence type="ECO:0000313" key="5">
    <source>
        <dbReference type="EMBL" id="KZE64524.1"/>
    </source>
</evidence>
<evidence type="ECO:0000256" key="2">
    <source>
        <dbReference type="ARBA" id="ARBA00022603"/>
    </source>
</evidence>
<dbReference type="GO" id="GO:0006396">
    <property type="term" value="P:RNA processing"/>
    <property type="evidence" value="ECO:0007669"/>
    <property type="project" value="InterPro"/>
</dbReference>
<dbReference type="GO" id="GO:0005737">
    <property type="term" value="C:cytoplasm"/>
    <property type="evidence" value="ECO:0007669"/>
    <property type="project" value="UniProtKB-ARBA"/>
</dbReference>
<dbReference type="AlphaFoldDB" id="A0A165N437"/>
<evidence type="ECO:0000256" key="3">
    <source>
        <dbReference type="ARBA" id="ARBA00022679"/>
    </source>
</evidence>
<protein>
    <submittedName>
        <fullName evidence="5">RNA methyltransferase</fullName>
    </submittedName>
</protein>
<dbReference type="GO" id="GO:0003723">
    <property type="term" value="F:RNA binding"/>
    <property type="evidence" value="ECO:0007669"/>
    <property type="project" value="InterPro"/>
</dbReference>
<dbReference type="Pfam" id="PF22435">
    <property type="entry name" value="MRM3-like_sub_bind"/>
    <property type="match status" value="1"/>
</dbReference>
<dbReference type="RefSeq" id="WP_066243598.1">
    <property type="nucleotide sequence ID" value="NZ_LRFC01000037.1"/>
</dbReference>
<dbReference type="SUPFAM" id="SSF55315">
    <property type="entry name" value="L30e-like"/>
    <property type="match status" value="1"/>
</dbReference>
<evidence type="ECO:0000256" key="1">
    <source>
        <dbReference type="ARBA" id="ARBA00007228"/>
    </source>
</evidence>
<dbReference type="Proteomes" id="UP000076567">
    <property type="component" value="Unassembled WGS sequence"/>
</dbReference>
<dbReference type="SUPFAM" id="SSF75217">
    <property type="entry name" value="alpha/beta knot"/>
    <property type="match status" value="1"/>
</dbReference>
<dbReference type="InterPro" id="IPR029064">
    <property type="entry name" value="Ribosomal_eL30-like_sf"/>
</dbReference>
<comment type="similarity">
    <text evidence="1">Belongs to the class IV-like SAM-binding methyltransferase superfamily. RNA methyltransferase TrmH family.</text>
</comment>
<keyword evidence="6" id="KW-1185">Reference proteome</keyword>